<dbReference type="AlphaFoldDB" id="A0AA89BXF2"/>
<evidence type="ECO:0000313" key="2">
    <source>
        <dbReference type="EMBL" id="KAK3086220.1"/>
    </source>
</evidence>
<feature type="compositionally biased region" description="Acidic residues" evidence="1">
    <location>
        <begin position="378"/>
        <end position="397"/>
    </location>
</feature>
<dbReference type="SUPFAM" id="SSF117281">
    <property type="entry name" value="Kelch motif"/>
    <property type="match status" value="1"/>
</dbReference>
<proteinExistence type="predicted"/>
<protein>
    <recommendedName>
        <fullName evidence="4">Kelch domain-containing protein 4</fullName>
    </recommendedName>
</protein>
<feature type="compositionally biased region" description="Acidic residues" evidence="1">
    <location>
        <begin position="527"/>
        <end position="553"/>
    </location>
</feature>
<feature type="region of interest" description="Disordered" evidence="1">
    <location>
        <begin position="365"/>
        <end position="433"/>
    </location>
</feature>
<dbReference type="EMBL" id="VSWD01000012">
    <property type="protein sequence ID" value="KAK3086220.1"/>
    <property type="molecule type" value="Genomic_DNA"/>
</dbReference>
<feature type="region of interest" description="Disordered" evidence="1">
    <location>
        <begin position="524"/>
        <end position="553"/>
    </location>
</feature>
<dbReference type="Pfam" id="PF13415">
    <property type="entry name" value="Beta-prop_FBX42"/>
    <property type="match status" value="1"/>
</dbReference>
<organism evidence="2 3">
    <name type="scientific">Pinctada imbricata</name>
    <name type="common">Atlantic pearl-oyster</name>
    <name type="synonym">Pinctada martensii</name>
    <dbReference type="NCBI Taxonomy" id="66713"/>
    <lineage>
        <taxon>Eukaryota</taxon>
        <taxon>Metazoa</taxon>
        <taxon>Spiralia</taxon>
        <taxon>Lophotrochozoa</taxon>
        <taxon>Mollusca</taxon>
        <taxon>Bivalvia</taxon>
        <taxon>Autobranchia</taxon>
        <taxon>Pteriomorphia</taxon>
        <taxon>Pterioida</taxon>
        <taxon>Pterioidea</taxon>
        <taxon>Pteriidae</taxon>
        <taxon>Pinctada</taxon>
    </lineage>
</organism>
<evidence type="ECO:0008006" key="4">
    <source>
        <dbReference type="Google" id="ProtNLM"/>
    </source>
</evidence>
<dbReference type="InterPro" id="IPR015915">
    <property type="entry name" value="Kelch-typ_b-propeller"/>
</dbReference>
<gene>
    <name evidence="2" type="ORF">FSP39_015405</name>
</gene>
<feature type="compositionally biased region" description="Basic residues" evidence="1">
    <location>
        <begin position="365"/>
        <end position="374"/>
    </location>
</feature>
<dbReference type="Proteomes" id="UP001186944">
    <property type="component" value="Unassembled WGS sequence"/>
</dbReference>
<dbReference type="PANTHER" id="PTHR46063:SF1">
    <property type="entry name" value="KELCH DOMAIN-CONTAINING PROTEIN 4"/>
    <property type="match status" value="1"/>
</dbReference>
<comment type="caution">
    <text evidence="2">The sequence shown here is derived from an EMBL/GenBank/DDBJ whole genome shotgun (WGS) entry which is preliminary data.</text>
</comment>
<feature type="region of interest" description="Disordered" evidence="1">
    <location>
        <begin position="1"/>
        <end position="36"/>
    </location>
</feature>
<evidence type="ECO:0000256" key="1">
    <source>
        <dbReference type="SAM" id="MobiDB-lite"/>
    </source>
</evidence>
<dbReference type="PANTHER" id="PTHR46063">
    <property type="entry name" value="KELCH DOMAIN-CONTAINING PROTEIN"/>
    <property type="match status" value="1"/>
</dbReference>
<keyword evidence="3" id="KW-1185">Reference proteome</keyword>
<name>A0AA89BXF2_PINIB</name>
<dbReference type="InterPro" id="IPR052588">
    <property type="entry name" value="Kelch_domain_protein"/>
</dbReference>
<dbReference type="Gene3D" id="2.120.10.80">
    <property type="entry name" value="Kelch-type beta propeller"/>
    <property type="match status" value="1"/>
</dbReference>
<accession>A0AA89BXF2</accession>
<evidence type="ECO:0000313" key="3">
    <source>
        <dbReference type="Proteomes" id="UP001186944"/>
    </source>
</evidence>
<feature type="compositionally biased region" description="Basic and acidic residues" evidence="1">
    <location>
        <begin position="8"/>
        <end position="36"/>
    </location>
</feature>
<sequence length="618" mass="70992">MGKKNKNDKKGKGKEKTALKTEKKAERKAKKELAKKGEDDIESLIAEFQAKDRQNTQVTVEKCNPPTERSNMTLNAHPDKEELIMFGGEFYTGSKMFMYNDLYFYNIKKNEWSKVTAPNPPPPRSSHQAVTLKQGGGQLWIFGGEFASPTQSQFYHYKELWLYHIKHRQWEKISAAGAPSSRSGHRMVHCKKLLIVFGGFHDNIRDYKYFNDVHIFNMETYTWTKLDVGGSVPSPRSGCIMVSPPDQYRVVVYGGYSKEKVKRDVDKGTVHSDMYVLMPEGRHKDDSVPEKWKWQAVRPSGDRPSPRSGMTAVVTHDNRAVCFGGVFDNEDGDEELEGQFYNDMYLLDLERHRWFPISLRGRKGVTEKKKRRRKKEEGGEEGEEMEEEDDGKEEMEEDMKTLDINSQDVEMTEESAESANNTNNEEATDNTYDDGIFKVSVSANSAETTDGDVVDRDASVSAFVPKPRMGAQLVIKSSVLYLYGGMWENGDKQYTLKDFYSLDLDKMDEWNTILQLDEKDMMWEDSGSSDEEMEAAGGADEEEEEDEDSEDDIETLLEGCDVPARLEEEEVTVYFERTKAFWVEQSKKYFESENMSVSNRTLQKFGREMCQEYCDKMS</sequence>
<reference evidence="2" key="1">
    <citation type="submission" date="2019-08" db="EMBL/GenBank/DDBJ databases">
        <title>The improved chromosome-level genome for the pearl oyster Pinctada fucata martensii using PacBio sequencing and Hi-C.</title>
        <authorList>
            <person name="Zheng Z."/>
        </authorList>
    </citation>
    <scope>NUCLEOTIDE SEQUENCE</scope>
    <source>
        <strain evidence="2">ZZ-2019</strain>
        <tissue evidence="2">Adductor muscle</tissue>
    </source>
</reference>